<dbReference type="GO" id="GO:0005694">
    <property type="term" value="C:chromosome"/>
    <property type="evidence" value="ECO:0007669"/>
    <property type="project" value="UniProtKB-SubCell"/>
</dbReference>
<dbReference type="EC" id="3.6.4.12" evidence="4"/>
<dbReference type="PROSITE" id="PS51194">
    <property type="entry name" value="HELICASE_CTER"/>
    <property type="match status" value="1"/>
</dbReference>
<dbReference type="GO" id="GO:0006325">
    <property type="term" value="P:chromatin organization"/>
    <property type="evidence" value="ECO:0007669"/>
    <property type="project" value="UniProtKB-KW"/>
</dbReference>
<sequence>MSKGSNLNTLLNYRFVKKPVAKLQSHGSDSQSSTGSTGSDITQQLSQDSTQPPTPFDDSKLAPNTQESGTSSISATVNTVAETPSSELTSPGSPVFHKNCKMAANVINYTDDSQPSTSSSPWLAKSTGHLVNGNVKDKVKRKQKIKNQNDSVSSSEGSENEDSSVDEVYDDKLTNLRQMFPAKDDQNLKDALRKTNGDIDSTIDILIGGPSQGNSNVAKFKRIRQHSSDSSDSEDSLQKPKKRFRPVLSSDNSNGVPEEVNNIDSQATESYTQNSSARNTFKDSQATEAYSLSSQNVEDKDEEEQVDEPSTKESKITFLAEAFPHHSRRVLSKALEESKWEVADASIALSSKTAKPDKKEIDLSDEDEEYGSADEEYDSEDSLEECDGMQSERDVILSFFEDSTQEELATMPGCSKKKAELIISQRPFKSWETLVNKFTTTKGLSYDVISGCRELIKIRVVVIRLMQKCEKISEQMEMQVAHLRETSSIDISDNDQITRQPAILNKEQHLKPFQLVGLNWLKIMHSQELNGILADEMGLGKTVQAIAFLAHLLEEREEGPHVIIVPSSTIDNWLREMRTWCTNMKVVVYYGSQEDRRSTRQYIMYNDSDFNVLLTTYNMATGSVEDRSLFKKFEFHYAIFDEGHMLKNMSSLRFQNLMRINAQRRLLLTGTPLQNNLVELMSLLCFVMPDMFIGKTEHLKRIFTAITRSGGDDSKRSKYESERIAHAKRIMRPFVLRRLKSEVMSQMPKKTEIVERCWMIPSQQELYDSLVQKYKKRLQENEEEIISGGAALLMQLRKAANHPLLHRSHFTDRKIKMMSKLLAAESSHKDRGALPHLIAEDMLVLSDFEINSICKHYKADLGEFQLDDSLIGESGKFSVLEGMLQTMKEQGDRVLLFSQFTSMLDIVEVFMKQRNHKYLRLDGQTAVPERLKLIDQYNTDHSIFVFLLSTKAGGLGINLTSANVVILHDIDFNPYNDKQAEDRSHRVGQTREVRIIRLISRDTVEEAMLQCANEKLKLEKDLILTDIDGEKENHGDVAFVLRRALETTFKS</sequence>
<dbReference type="PANTHER" id="PTHR10799">
    <property type="entry name" value="SNF2/RAD54 HELICASE FAMILY"/>
    <property type="match status" value="1"/>
</dbReference>
<keyword evidence="6" id="KW-0547">Nucleotide-binding</keyword>
<dbReference type="GO" id="GO:0003677">
    <property type="term" value="F:DNA binding"/>
    <property type="evidence" value="ECO:0007669"/>
    <property type="project" value="UniProtKB-KW"/>
</dbReference>
<evidence type="ECO:0000256" key="13">
    <source>
        <dbReference type="ARBA" id="ARBA00023204"/>
    </source>
</evidence>
<keyword evidence="8" id="KW-0378">Hydrolase</keyword>
<comment type="caution">
    <text evidence="20">The sequence shown here is derived from an EMBL/GenBank/DDBJ whole genome shotgun (WGS) entry which is preliminary data.</text>
</comment>
<evidence type="ECO:0000256" key="10">
    <source>
        <dbReference type="ARBA" id="ARBA00022840"/>
    </source>
</evidence>
<dbReference type="Proteomes" id="UP001634394">
    <property type="component" value="Unassembled WGS sequence"/>
</dbReference>
<dbReference type="SUPFAM" id="SSF52540">
    <property type="entry name" value="P-loop containing nucleoside triphosphate hydrolases"/>
    <property type="match status" value="2"/>
</dbReference>
<dbReference type="InterPro" id="IPR038718">
    <property type="entry name" value="SNF2-like_sf"/>
</dbReference>
<evidence type="ECO:0000256" key="15">
    <source>
        <dbReference type="ARBA" id="ARBA00048432"/>
    </source>
</evidence>
<keyword evidence="14" id="KW-0539">Nucleus</keyword>
<protein>
    <recommendedName>
        <fullName evidence="4">DNA helicase</fullName>
        <ecNumber evidence="4">3.6.4.12</ecNumber>
    </recommendedName>
</protein>
<dbReference type="GO" id="GO:0005524">
    <property type="term" value="F:ATP binding"/>
    <property type="evidence" value="ECO:0007669"/>
    <property type="project" value="UniProtKB-KW"/>
</dbReference>
<evidence type="ECO:0000256" key="2">
    <source>
        <dbReference type="ARBA" id="ARBA00004286"/>
    </source>
</evidence>
<keyword evidence="11" id="KW-0156">Chromatin regulator</keyword>
<dbReference type="SUPFAM" id="SSF46934">
    <property type="entry name" value="UBA-like"/>
    <property type="match status" value="1"/>
</dbReference>
<dbReference type="SMART" id="SM00490">
    <property type="entry name" value="HELICc"/>
    <property type="match status" value="1"/>
</dbReference>
<dbReference type="Pfam" id="PF00176">
    <property type="entry name" value="SNF2-rel_dom"/>
    <property type="match status" value="1"/>
</dbReference>
<feature type="compositionally biased region" description="Polar residues" evidence="16">
    <location>
        <begin position="62"/>
        <end position="92"/>
    </location>
</feature>
<feature type="compositionally biased region" description="Low complexity" evidence="16">
    <location>
        <begin position="146"/>
        <end position="157"/>
    </location>
</feature>
<feature type="compositionally biased region" description="Low complexity" evidence="16">
    <location>
        <begin position="24"/>
        <end position="44"/>
    </location>
</feature>
<gene>
    <name evidence="20" type="ORF">ACJMK2_028737</name>
</gene>
<evidence type="ECO:0000259" key="19">
    <source>
        <dbReference type="PROSITE" id="PS51194"/>
    </source>
</evidence>
<keyword evidence="7" id="KW-0227">DNA damage</keyword>
<evidence type="ECO:0000256" key="8">
    <source>
        <dbReference type="ARBA" id="ARBA00022801"/>
    </source>
</evidence>
<accession>A0ABD3XBY6</accession>
<organism evidence="20 21">
    <name type="scientific">Sinanodonta woodiana</name>
    <name type="common">Chinese pond mussel</name>
    <name type="synonym">Anodonta woodiana</name>
    <dbReference type="NCBI Taxonomy" id="1069815"/>
    <lineage>
        <taxon>Eukaryota</taxon>
        <taxon>Metazoa</taxon>
        <taxon>Spiralia</taxon>
        <taxon>Lophotrochozoa</taxon>
        <taxon>Mollusca</taxon>
        <taxon>Bivalvia</taxon>
        <taxon>Autobranchia</taxon>
        <taxon>Heteroconchia</taxon>
        <taxon>Palaeoheterodonta</taxon>
        <taxon>Unionida</taxon>
        <taxon>Unionoidea</taxon>
        <taxon>Unionidae</taxon>
        <taxon>Unioninae</taxon>
        <taxon>Sinanodonta</taxon>
    </lineage>
</organism>
<keyword evidence="12" id="KW-0238">DNA-binding</keyword>
<dbReference type="InterPro" id="IPR049730">
    <property type="entry name" value="SNF2/RAD54-like_C"/>
</dbReference>
<dbReference type="GO" id="GO:0016787">
    <property type="term" value="F:hydrolase activity"/>
    <property type="evidence" value="ECO:0007669"/>
    <property type="project" value="UniProtKB-KW"/>
</dbReference>
<evidence type="ECO:0000256" key="7">
    <source>
        <dbReference type="ARBA" id="ARBA00022763"/>
    </source>
</evidence>
<dbReference type="PROSITE" id="PS51140">
    <property type="entry name" value="CUE"/>
    <property type="match status" value="1"/>
</dbReference>
<feature type="domain" description="CUE" evidence="17">
    <location>
        <begin position="168"/>
        <end position="211"/>
    </location>
</feature>
<feature type="compositionally biased region" description="Polar residues" evidence="16">
    <location>
        <begin position="262"/>
        <end position="296"/>
    </location>
</feature>
<dbReference type="GO" id="GO:0006281">
    <property type="term" value="P:DNA repair"/>
    <property type="evidence" value="ECO:0007669"/>
    <property type="project" value="UniProtKB-KW"/>
</dbReference>
<dbReference type="AlphaFoldDB" id="A0ABD3XBY6"/>
<comment type="similarity">
    <text evidence="3">Belongs to the SNF2/RAD54 helicase family.</text>
</comment>
<dbReference type="Pfam" id="PF02845">
    <property type="entry name" value="CUE"/>
    <property type="match status" value="1"/>
</dbReference>
<dbReference type="EMBL" id="JBJQND010000003">
    <property type="protein sequence ID" value="KAL3882388.1"/>
    <property type="molecule type" value="Genomic_DNA"/>
</dbReference>
<evidence type="ECO:0000256" key="12">
    <source>
        <dbReference type="ARBA" id="ARBA00023125"/>
    </source>
</evidence>
<reference evidence="20 21" key="1">
    <citation type="submission" date="2024-11" db="EMBL/GenBank/DDBJ databases">
        <title>Chromosome-level genome assembly of the freshwater bivalve Anodonta woodiana.</title>
        <authorList>
            <person name="Chen X."/>
        </authorList>
    </citation>
    <scope>NUCLEOTIDE SEQUENCE [LARGE SCALE GENOMIC DNA]</scope>
    <source>
        <strain evidence="20">MN2024</strain>
        <tissue evidence="20">Gills</tissue>
    </source>
</reference>
<dbReference type="SMART" id="SM00487">
    <property type="entry name" value="DEXDc"/>
    <property type="match status" value="1"/>
</dbReference>
<dbReference type="CDD" id="cd14279">
    <property type="entry name" value="CUE"/>
    <property type="match status" value="1"/>
</dbReference>
<evidence type="ECO:0000256" key="9">
    <source>
        <dbReference type="ARBA" id="ARBA00022806"/>
    </source>
</evidence>
<dbReference type="PROSITE" id="PS51192">
    <property type="entry name" value="HELICASE_ATP_BIND_1"/>
    <property type="match status" value="1"/>
</dbReference>
<evidence type="ECO:0000256" key="4">
    <source>
        <dbReference type="ARBA" id="ARBA00012551"/>
    </source>
</evidence>
<dbReference type="GO" id="GO:0005634">
    <property type="term" value="C:nucleus"/>
    <property type="evidence" value="ECO:0007669"/>
    <property type="project" value="UniProtKB-SubCell"/>
</dbReference>
<feature type="region of interest" description="Disordered" evidence="16">
    <location>
        <begin position="351"/>
        <end position="382"/>
    </location>
</feature>
<comment type="subcellular location">
    <subcellularLocation>
        <location evidence="2">Chromosome</location>
    </subcellularLocation>
    <subcellularLocation>
        <location evidence="1">Nucleus</location>
    </subcellularLocation>
</comment>
<dbReference type="Gene3D" id="3.40.50.300">
    <property type="entry name" value="P-loop containing nucleotide triphosphate hydrolases"/>
    <property type="match status" value="1"/>
</dbReference>
<dbReference type="Pfam" id="PF00271">
    <property type="entry name" value="Helicase_C"/>
    <property type="match status" value="1"/>
</dbReference>
<feature type="domain" description="Helicase C-terminal" evidence="19">
    <location>
        <begin position="879"/>
        <end position="1038"/>
    </location>
</feature>
<evidence type="ECO:0000256" key="14">
    <source>
        <dbReference type="ARBA" id="ARBA00023242"/>
    </source>
</evidence>
<dbReference type="FunFam" id="3.40.50.10810:FF:000014">
    <property type="entry name" value="SWI/SNF-related matrix-associated actin-dependent regulator of chromatin subfamily A containing DEAD/H box 1"/>
    <property type="match status" value="1"/>
</dbReference>
<evidence type="ECO:0000256" key="3">
    <source>
        <dbReference type="ARBA" id="ARBA00007025"/>
    </source>
</evidence>
<evidence type="ECO:0000256" key="5">
    <source>
        <dbReference type="ARBA" id="ARBA00022454"/>
    </source>
</evidence>
<dbReference type="Gene3D" id="3.40.50.10810">
    <property type="entry name" value="Tandem AAA-ATPase domain"/>
    <property type="match status" value="1"/>
</dbReference>
<evidence type="ECO:0000256" key="1">
    <source>
        <dbReference type="ARBA" id="ARBA00004123"/>
    </source>
</evidence>
<evidence type="ECO:0000259" key="17">
    <source>
        <dbReference type="PROSITE" id="PS51140"/>
    </source>
</evidence>
<dbReference type="GO" id="GO:0003678">
    <property type="term" value="F:DNA helicase activity"/>
    <property type="evidence" value="ECO:0007669"/>
    <property type="project" value="UniProtKB-EC"/>
</dbReference>
<dbReference type="InterPro" id="IPR001650">
    <property type="entry name" value="Helicase_C-like"/>
</dbReference>
<dbReference type="InterPro" id="IPR003892">
    <property type="entry name" value="CUE"/>
</dbReference>
<dbReference type="InterPro" id="IPR000330">
    <property type="entry name" value="SNF2_N"/>
</dbReference>
<dbReference type="InterPro" id="IPR009060">
    <property type="entry name" value="UBA-like_sf"/>
</dbReference>
<evidence type="ECO:0000313" key="21">
    <source>
        <dbReference type="Proteomes" id="UP001634394"/>
    </source>
</evidence>
<feature type="compositionally biased region" description="Acidic residues" evidence="16">
    <location>
        <begin position="363"/>
        <end position="382"/>
    </location>
</feature>
<proteinExistence type="inferred from homology"/>
<evidence type="ECO:0000259" key="18">
    <source>
        <dbReference type="PROSITE" id="PS51192"/>
    </source>
</evidence>
<evidence type="ECO:0000256" key="11">
    <source>
        <dbReference type="ARBA" id="ARBA00022853"/>
    </source>
</evidence>
<dbReference type="CDD" id="cd18793">
    <property type="entry name" value="SF2_C_SNF"/>
    <property type="match status" value="1"/>
</dbReference>
<name>A0ABD3XBY6_SINWO</name>
<comment type="catalytic activity">
    <reaction evidence="15">
        <text>ATP + H2O = ADP + phosphate + H(+)</text>
        <dbReference type="Rhea" id="RHEA:13065"/>
        <dbReference type="ChEBI" id="CHEBI:15377"/>
        <dbReference type="ChEBI" id="CHEBI:15378"/>
        <dbReference type="ChEBI" id="CHEBI:30616"/>
        <dbReference type="ChEBI" id="CHEBI:43474"/>
        <dbReference type="ChEBI" id="CHEBI:456216"/>
        <dbReference type="EC" id="3.6.4.12"/>
    </reaction>
    <physiologicalReaction direction="left-to-right" evidence="15">
        <dbReference type="Rhea" id="RHEA:13066"/>
    </physiologicalReaction>
</comment>
<evidence type="ECO:0000313" key="20">
    <source>
        <dbReference type="EMBL" id="KAL3882388.1"/>
    </source>
</evidence>
<feature type="region of interest" description="Disordered" evidence="16">
    <location>
        <begin position="222"/>
        <end position="315"/>
    </location>
</feature>
<keyword evidence="21" id="KW-1185">Reference proteome</keyword>
<feature type="region of interest" description="Disordered" evidence="16">
    <location>
        <begin position="111"/>
        <end position="166"/>
    </location>
</feature>
<keyword evidence="13" id="KW-0234">DNA repair</keyword>
<dbReference type="Gene3D" id="1.10.8.10">
    <property type="entry name" value="DNA helicase RuvA subunit, C-terminal domain"/>
    <property type="match status" value="1"/>
</dbReference>
<dbReference type="InterPro" id="IPR027417">
    <property type="entry name" value="P-loop_NTPase"/>
</dbReference>
<dbReference type="InterPro" id="IPR014001">
    <property type="entry name" value="Helicase_ATP-bd"/>
</dbReference>
<keyword evidence="9" id="KW-0347">Helicase</keyword>
<keyword evidence="10" id="KW-0067">ATP-binding</keyword>
<keyword evidence="5" id="KW-0158">Chromosome</keyword>
<feature type="compositionally biased region" description="Low complexity" evidence="16">
    <location>
        <begin position="111"/>
        <end position="121"/>
    </location>
</feature>
<evidence type="ECO:0000256" key="6">
    <source>
        <dbReference type="ARBA" id="ARBA00022741"/>
    </source>
</evidence>
<feature type="region of interest" description="Disordered" evidence="16">
    <location>
        <begin position="21"/>
        <end position="95"/>
    </location>
</feature>
<evidence type="ECO:0000256" key="16">
    <source>
        <dbReference type="SAM" id="MobiDB-lite"/>
    </source>
</evidence>
<dbReference type="CDD" id="cd17998">
    <property type="entry name" value="DEXHc_SMARCAD1"/>
    <property type="match status" value="1"/>
</dbReference>
<feature type="domain" description="Helicase ATP-binding" evidence="18">
    <location>
        <begin position="522"/>
        <end position="690"/>
    </location>
</feature>